<evidence type="ECO:0000313" key="5">
    <source>
        <dbReference type="Proteomes" id="UP000019116"/>
    </source>
</evidence>
<dbReference type="HAMAP" id="MF_00094">
    <property type="entry name" value="Rel_fac_2"/>
    <property type="match status" value="1"/>
</dbReference>
<dbReference type="Gramene" id="TraesSTA4A03G02042100.1">
    <property type="protein sequence ID" value="TraesSTA4A03G02042100.1"/>
    <property type="gene ID" value="TraesSTA4A03G02042100"/>
</dbReference>
<dbReference type="PANTHER" id="PTHR43116:SF3">
    <property type="entry name" value="CLASS I PEPTIDE CHAIN RELEASE FACTOR"/>
    <property type="match status" value="1"/>
</dbReference>
<dbReference type="Gramene" id="TraesLAC4A03G01999780.1">
    <property type="protein sequence ID" value="TraesLAC4A03G01999780.1"/>
    <property type="gene ID" value="TraesLAC4A03G01999780"/>
</dbReference>
<dbReference type="PANTHER" id="PTHR43116">
    <property type="entry name" value="PEPTIDE CHAIN RELEASE FACTOR 2"/>
    <property type="match status" value="1"/>
</dbReference>
<dbReference type="Gramene" id="TraesCS4A02G120000.2">
    <property type="protein sequence ID" value="TraesCS4A02G120000.2"/>
    <property type="gene ID" value="TraesCS4A02G120000"/>
</dbReference>
<dbReference type="GO" id="GO:0005737">
    <property type="term" value="C:cytoplasm"/>
    <property type="evidence" value="ECO:0007669"/>
    <property type="project" value="InterPro"/>
</dbReference>
<reference evidence="4" key="2">
    <citation type="submission" date="2018-10" db="UniProtKB">
        <authorList>
            <consortium name="EnsemblPlants"/>
        </authorList>
    </citation>
    <scope>IDENTIFICATION</scope>
</reference>
<organism evidence="4">
    <name type="scientific">Triticum aestivum</name>
    <name type="common">Wheat</name>
    <dbReference type="NCBI Taxonomy" id="4565"/>
    <lineage>
        <taxon>Eukaryota</taxon>
        <taxon>Viridiplantae</taxon>
        <taxon>Streptophyta</taxon>
        <taxon>Embryophyta</taxon>
        <taxon>Tracheophyta</taxon>
        <taxon>Spermatophyta</taxon>
        <taxon>Magnoliopsida</taxon>
        <taxon>Liliopsida</taxon>
        <taxon>Poales</taxon>
        <taxon>Poaceae</taxon>
        <taxon>BOP clade</taxon>
        <taxon>Pooideae</taxon>
        <taxon>Triticodae</taxon>
        <taxon>Triticeae</taxon>
        <taxon>Triticinae</taxon>
        <taxon>Triticum</taxon>
    </lineage>
</organism>
<evidence type="ECO:0000313" key="4">
    <source>
        <dbReference type="EnsemblPlants" id="TraesCS4A02G120000.2"/>
    </source>
</evidence>
<dbReference type="InterPro" id="IPR000352">
    <property type="entry name" value="Pep_chain_release_fac_I"/>
</dbReference>
<dbReference type="FunFam" id="3.30.160.20:FF:000004">
    <property type="entry name" value="Peptide chain release factor 1"/>
    <property type="match status" value="1"/>
</dbReference>
<dbReference type="Gramene" id="TraesKAR4A01G0091020.1">
    <property type="protein sequence ID" value="cds.TraesKAR4A01G0091020.1"/>
    <property type="gene ID" value="TraesKAR4A01G0091020"/>
</dbReference>
<dbReference type="Gramene" id="TraesMAC4A03G02045750.2">
    <property type="protein sequence ID" value="TraesMAC4A03G02045750.2"/>
    <property type="gene ID" value="TraesMAC4A03G02045750"/>
</dbReference>
<dbReference type="Gramene" id="TraesLDM4A03G02044840.1">
    <property type="protein sequence ID" value="TraesLDM4A03G02044840.1"/>
    <property type="gene ID" value="TraesLDM4A03G02044840"/>
</dbReference>
<protein>
    <recommendedName>
        <fullName evidence="3">Peptide chain release factor domain-containing protein</fullName>
    </recommendedName>
</protein>
<dbReference type="SUPFAM" id="SSF75620">
    <property type="entry name" value="Release factor"/>
    <property type="match status" value="1"/>
</dbReference>
<dbReference type="InterPro" id="IPR045853">
    <property type="entry name" value="Pep_chain_release_fac_I_sf"/>
</dbReference>
<dbReference type="RefSeq" id="XP_044363267.1">
    <property type="nucleotide sequence ID" value="XM_044507332.1"/>
</dbReference>
<dbReference type="GeneID" id="123085659"/>
<dbReference type="SMR" id="A0A3B6HU96"/>
<proteinExistence type="inferred from homology"/>
<dbReference type="Pfam" id="PF00472">
    <property type="entry name" value="RF-1"/>
    <property type="match status" value="1"/>
</dbReference>
<name>A0A3B6HU96_WHEAT</name>
<dbReference type="OrthoDB" id="2019491at2759"/>
<gene>
    <name evidence="4" type="primary">LOC123085659</name>
</gene>
<evidence type="ECO:0000256" key="1">
    <source>
        <dbReference type="ARBA" id="ARBA00010835"/>
    </source>
</evidence>
<dbReference type="Gramene" id="TraesMAC4A03G02045750.1">
    <property type="protein sequence ID" value="TraesMAC4A03G02045750.1"/>
    <property type="gene ID" value="TraesMAC4A03G02045750"/>
</dbReference>
<dbReference type="InterPro" id="IPR004374">
    <property type="entry name" value="PrfB"/>
</dbReference>
<dbReference type="Gramene" id="TraesJUL4A03G02064960.1">
    <property type="protein sequence ID" value="TraesJUL4A03G02064960.1"/>
    <property type="gene ID" value="TraesJUL4A03G02064960"/>
</dbReference>
<evidence type="ECO:0000259" key="3">
    <source>
        <dbReference type="SMART" id="SM00937"/>
    </source>
</evidence>
<evidence type="ECO:0000256" key="2">
    <source>
        <dbReference type="ARBA" id="ARBA00022917"/>
    </source>
</evidence>
<dbReference type="Proteomes" id="UP000019116">
    <property type="component" value="Chromosome 4A"/>
</dbReference>
<dbReference type="EnsemblPlants" id="TraesCS4A02G120000.2">
    <property type="protein sequence ID" value="TraesCS4A02G120000.2"/>
    <property type="gene ID" value="TraesCS4A02G120000"/>
</dbReference>
<keyword evidence="5" id="KW-1185">Reference proteome</keyword>
<dbReference type="SMART" id="SM00937">
    <property type="entry name" value="PCRF"/>
    <property type="match status" value="1"/>
</dbReference>
<dbReference type="Gramene" id="TraesCS4A03G0246900.2">
    <property type="protein sequence ID" value="TraesCS4A03G0246900.2.CDS"/>
    <property type="gene ID" value="TraesCS4A03G0246900"/>
</dbReference>
<dbReference type="Gramene" id="TraesJAG4A03G02053180.1">
    <property type="protein sequence ID" value="TraesJAG4A03G02053180.1"/>
    <property type="gene ID" value="TraesJAG4A03G02053180"/>
</dbReference>
<feature type="domain" description="Peptide chain release factor" evidence="3">
    <location>
        <begin position="176"/>
        <end position="286"/>
    </location>
</feature>
<reference evidence="4" key="1">
    <citation type="submission" date="2018-08" db="EMBL/GenBank/DDBJ databases">
        <authorList>
            <person name="Rossello M."/>
        </authorList>
    </citation>
    <scope>NUCLEOTIDE SEQUENCE [LARGE SCALE GENOMIC DNA]</scope>
    <source>
        <strain evidence="4">cv. Chinese Spring</strain>
    </source>
</reference>
<comment type="similarity">
    <text evidence="1">Belongs to the prokaryotic/mitochondrial release factor family.</text>
</comment>
<keyword evidence="2" id="KW-0648">Protein biosynthesis</keyword>
<dbReference type="PaxDb" id="4565-Traes_4AS_8437BFB00.2"/>
<dbReference type="Gramene" id="TraesSYM4A03G02071980.1">
    <property type="protein sequence ID" value="TraesSYM4A03G02071980.1"/>
    <property type="gene ID" value="TraesSYM4A03G02071980"/>
</dbReference>
<dbReference type="AlphaFoldDB" id="A0A3B6HU96"/>
<dbReference type="Gene3D" id="1.20.58.410">
    <property type="entry name" value="Release factor"/>
    <property type="match status" value="1"/>
</dbReference>
<dbReference type="Gramene" id="TraesPARA_EIv1.0_1283430.1">
    <property type="protein sequence ID" value="TraesPARA_EIv1.0_1283430.1.CDS"/>
    <property type="gene ID" value="TraesPARA_EIv1.0_1283430"/>
</dbReference>
<sequence length="465" mass="51968">MASRLITRSTAAVLLSHLRSRTPNPTHHLLTHGAAMSSLLGPTHGLPATARSRPLLEPTRWFSSPAPVVEAPRTVDGLTVDSIADKGWTILAEAESDWRSHAAAVAQSIRLIKKRLKWKWLLERSKQLAVVLEKPDLWEDPVFAGNVSREQGELMGKIKSVNQFEQQLMEHIDMLRLAREEGDNELETESMRALADMRRDAKEKELNALLSGDNDVYPCFIEVQAGAGGVESMDWAAMVMNMYRSWAQRRGYRVTIIEEIPGELAGIKRATIKVDGEYAFGYAKSEIGVHRLVRISPFDSGKRRHTSFAAVAVIPILGEASSRYQINESDLRIERFRSGGPGGQHANTTESAVRIVHIPTGTTATCQNERSQHMNRASAMAVLQSRLDQLEITRQAQMNAEHTQSLSEISWGNQIRSYVLQPYRMVKDLRTNYEVSDPDSVLEGDLDDFILSFLSLSLDKVDESV</sequence>
<accession>A0A3B6HU96</accession>
<dbReference type="Gene3D" id="3.30.70.1660">
    <property type="match status" value="1"/>
</dbReference>
<dbReference type="Gramene" id="TraesARI4A03G02081850.1">
    <property type="protein sequence ID" value="TraesARI4A03G02081850.1"/>
    <property type="gene ID" value="TraesARI4A03G02081850"/>
</dbReference>
<dbReference type="Pfam" id="PF03462">
    <property type="entry name" value="PCRF"/>
    <property type="match status" value="1"/>
</dbReference>
<dbReference type="InterPro" id="IPR005139">
    <property type="entry name" value="PCRF"/>
</dbReference>
<dbReference type="GO" id="GO:0016149">
    <property type="term" value="F:translation release factor activity, codon specific"/>
    <property type="evidence" value="ECO:0007669"/>
    <property type="project" value="InterPro"/>
</dbReference>
<dbReference type="Gene3D" id="3.30.160.20">
    <property type="match status" value="1"/>
</dbReference>
<dbReference type="NCBIfam" id="TIGR00020">
    <property type="entry name" value="prfB"/>
    <property type="match status" value="1"/>
</dbReference>
<dbReference type="Gramene" id="TraesNOR4A03G02072850.1">
    <property type="protein sequence ID" value="TraesNOR4A03G02072850.1"/>
    <property type="gene ID" value="TraesNOR4A03G02072850"/>
</dbReference>